<reference evidence="1 2" key="1">
    <citation type="submission" date="2017-11" db="EMBL/GenBank/DDBJ databases">
        <title>De-novo sequencing of pomegranate (Punica granatum L.) genome.</title>
        <authorList>
            <person name="Akparov Z."/>
            <person name="Amiraslanov A."/>
            <person name="Hajiyeva S."/>
            <person name="Abbasov M."/>
            <person name="Kaur K."/>
            <person name="Hamwieh A."/>
            <person name="Solovyev V."/>
            <person name="Salamov A."/>
            <person name="Braich B."/>
            <person name="Kosarev P."/>
            <person name="Mahmoud A."/>
            <person name="Hajiyev E."/>
            <person name="Babayeva S."/>
            <person name="Izzatullayeva V."/>
            <person name="Mammadov A."/>
            <person name="Mammadov A."/>
            <person name="Sharifova S."/>
            <person name="Ojaghi J."/>
            <person name="Eynullazada K."/>
            <person name="Bayramov B."/>
            <person name="Abdulazimova A."/>
            <person name="Shahmuradov I."/>
        </authorList>
    </citation>
    <scope>NUCLEOTIDE SEQUENCE [LARGE SCALE GENOMIC DNA]</scope>
    <source>
        <strain evidence="2">cv. AG2017</strain>
        <tissue evidence="1">Leaf</tissue>
    </source>
</reference>
<name>A0A2I0I4T4_PUNGR</name>
<dbReference type="Proteomes" id="UP000233551">
    <property type="component" value="Unassembled WGS sequence"/>
</dbReference>
<comment type="caution">
    <text evidence="1">The sequence shown here is derived from an EMBL/GenBank/DDBJ whole genome shotgun (WGS) entry which is preliminary data.</text>
</comment>
<dbReference type="EMBL" id="PGOL01003923">
    <property type="protein sequence ID" value="PKI39025.1"/>
    <property type="molecule type" value="Genomic_DNA"/>
</dbReference>
<organism evidence="1 2">
    <name type="scientific">Punica granatum</name>
    <name type="common">Pomegranate</name>
    <dbReference type="NCBI Taxonomy" id="22663"/>
    <lineage>
        <taxon>Eukaryota</taxon>
        <taxon>Viridiplantae</taxon>
        <taxon>Streptophyta</taxon>
        <taxon>Embryophyta</taxon>
        <taxon>Tracheophyta</taxon>
        <taxon>Spermatophyta</taxon>
        <taxon>Magnoliopsida</taxon>
        <taxon>eudicotyledons</taxon>
        <taxon>Gunneridae</taxon>
        <taxon>Pentapetalae</taxon>
        <taxon>rosids</taxon>
        <taxon>malvids</taxon>
        <taxon>Myrtales</taxon>
        <taxon>Lythraceae</taxon>
        <taxon>Punica</taxon>
    </lineage>
</organism>
<keyword evidence="2" id="KW-1185">Reference proteome</keyword>
<accession>A0A2I0I4T4</accession>
<dbReference type="AlphaFoldDB" id="A0A2I0I4T4"/>
<protein>
    <submittedName>
        <fullName evidence="1">Uncharacterized protein</fullName>
    </submittedName>
</protein>
<proteinExistence type="predicted"/>
<sequence>MEITVISVCRDWTSKDFKSASETFKALLGRLPLLQEGRAPARRVAECTSACLAGLQYARAHCPLDCGVLERLLGGFSKMHGRLPDELHDALLNEKVHA</sequence>
<gene>
    <name evidence="1" type="ORF">CRG98_040591</name>
</gene>
<evidence type="ECO:0000313" key="2">
    <source>
        <dbReference type="Proteomes" id="UP000233551"/>
    </source>
</evidence>
<evidence type="ECO:0000313" key="1">
    <source>
        <dbReference type="EMBL" id="PKI39025.1"/>
    </source>
</evidence>